<dbReference type="PROSITE" id="PS51000">
    <property type="entry name" value="HTH_DEOR_2"/>
    <property type="match status" value="1"/>
</dbReference>
<evidence type="ECO:0000256" key="3">
    <source>
        <dbReference type="ARBA" id="ARBA00023125"/>
    </source>
</evidence>
<dbReference type="InterPro" id="IPR037171">
    <property type="entry name" value="NagB/RpiA_transferase-like"/>
</dbReference>
<dbReference type="PROSITE" id="PS00894">
    <property type="entry name" value="HTH_DEOR_1"/>
    <property type="match status" value="1"/>
</dbReference>
<evidence type="ECO:0000313" key="7">
    <source>
        <dbReference type="Proteomes" id="UP001501337"/>
    </source>
</evidence>
<dbReference type="NCBIfam" id="NF008154">
    <property type="entry name" value="PRK10906.1"/>
    <property type="match status" value="1"/>
</dbReference>
<proteinExistence type="predicted"/>
<evidence type="ECO:0000256" key="1">
    <source>
        <dbReference type="ARBA" id="ARBA00022491"/>
    </source>
</evidence>
<dbReference type="SMART" id="SM01134">
    <property type="entry name" value="DeoRC"/>
    <property type="match status" value="1"/>
</dbReference>
<dbReference type="InterPro" id="IPR036388">
    <property type="entry name" value="WH-like_DNA-bd_sf"/>
</dbReference>
<accession>A0ABP7PB82</accession>
<dbReference type="SUPFAM" id="SSF100950">
    <property type="entry name" value="NagB/RpiA/CoA transferase-like"/>
    <property type="match status" value="1"/>
</dbReference>
<dbReference type="InterPro" id="IPR018356">
    <property type="entry name" value="Tscrpt_reg_HTH_DeoR_CS"/>
</dbReference>
<gene>
    <name evidence="6" type="ORF">GCM10022278_20850</name>
</gene>
<dbReference type="SUPFAM" id="SSF46785">
    <property type="entry name" value="Winged helix' DNA-binding domain"/>
    <property type="match status" value="1"/>
</dbReference>
<dbReference type="InterPro" id="IPR050313">
    <property type="entry name" value="Carb_Metab_HTH_regulators"/>
</dbReference>
<keyword evidence="1" id="KW-0678">Repressor</keyword>
<name>A0ABP7PB82_9GAMM</name>
<evidence type="ECO:0000313" key="6">
    <source>
        <dbReference type="EMBL" id="GAA3962756.1"/>
    </source>
</evidence>
<keyword evidence="7" id="KW-1185">Reference proteome</keyword>
<dbReference type="InterPro" id="IPR036390">
    <property type="entry name" value="WH_DNA-bd_sf"/>
</dbReference>
<protein>
    <submittedName>
        <fullName evidence="6">DeoR/GlpR family transcriptional regulator</fullName>
    </submittedName>
</protein>
<dbReference type="Pfam" id="PF08220">
    <property type="entry name" value="HTH_DeoR"/>
    <property type="match status" value="1"/>
</dbReference>
<dbReference type="Gene3D" id="3.30.750.70">
    <property type="entry name" value="4-hydroxybutyrate coenzyme like domains"/>
    <property type="match status" value="1"/>
</dbReference>
<dbReference type="PANTHER" id="PTHR30363">
    <property type="entry name" value="HTH-TYPE TRANSCRIPTIONAL REGULATOR SRLR-RELATED"/>
    <property type="match status" value="1"/>
</dbReference>
<keyword evidence="3" id="KW-0238">DNA-binding</keyword>
<dbReference type="SMART" id="SM00420">
    <property type="entry name" value="HTH_DEOR"/>
    <property type="match status" value="1"/>
</dbReference>
<dbReference type="InterPro" id="IPR001034">
    <property type="entry name" value="DeoR_HTH"/>
</dbReference>
<dbReference type="Pfam" id="PF00455">
    <property type="entry name" value="DeoRC"/>
    <property type="match status" value="1"/>
</dbReference>
<sequence>MLLLVSLQAPHSEDTIPMSSDTDKKAMNGRQQAIVELIRTSGSVTIEQLEQHFDVTPQTLRRDLNFLAETNQILRFHGGATSMSNNRNTPYTERKIQNLEGKQRIAEAVAARIPDHCSLFINIGTTNETVAAALMQHQGLQIITNSLHVATVMSQKEDFRVIVASGEVRARDGGIIGEATIDFVRQFRLDFGIVGISGIDDDGMLLDYDYREVRVAQAILDQSRCVYLVADHSKFGRNAMVQLAPISAVDALFTDEAPPPALAAALKAEAIELHIA</sequence>
<dbReference type="PANTHER" id="PTHR30363:SF4">
    <property type="entry name" value="GLYCEROL-3-PHOSPHATE REGULON REPRESSOR"/>
    <property type="match status" value="1"/>
</dbReference>
<organism evidence="6 7">
    <name type="scientific">Allohahella marinimesophila</name>
    <dbReference type="NCBI Taxonomy" id="1054972"/>
    <lineage>
        <taxon>Bacteria</taxon>
        <taxon>Pseudomonadati</taxon>
        <taxon>Pseudomonadota</taxon>
        <taxon>Gammaproteobacteria</taxon>
        <taxon>Oceanospirillales</taxon>
        <taxon>Hahellaceae</taxon>
        <taxon>Allohahella</taxon>
    </lineage>
</organism>
<evidence type="ECO:0000256" key="4">
    <source>
        <dbReference type="ARBA" id="ARBA00023163"/>
    </source>
</evidence>
<evidence type="ECO:0000259" key="5">
    <source>
        <dbReference type="PROSITE" id="PS51000"/>
    </source>
</evidence>
<dbReference type="PRINTS" id="PR00037">
    <property type="entry name" value="HTHLACR"/>
</dbReference>
<feature type="domain" description="HTH deoR-type" evidence="5">
    <location>
        <begin position="27"/>
        <end position="82"/>
    </location>
</feature>
<comment type="caution">
    <text evidence="6">The sequence shown here is derived from an EMBL/GenBank/DDBJ whole genome shotgun (WGS) entry which is preliminary data.</text>
</comment>
<dbReference type="InterPro" id="IPR014036">
    <property type="entry name" value="DeoR-like_C"/>
</dbReference>
<dbReference type="EMBL" id="BAABBO010000009">
    <property type="protein sequence ID" value="GAA3962756.1"/>
    <property type="molecule type" value="Genomic_DNA"/>
</dbReference>
<dbReference type="Proteomes" id="UP001501337">
    <property type="component" value="Unassembled WGS sequence"/>
</dbReference>
<dbReference type="Gene3D" id="1.10.10.10">
    <property type="entry name" value="Winged helix-like DNA-binding domain superfamily/Winged helix DNA-binding domain"/>
    <property type="match status" value="1"/>
</dbReference>
<keyword evidence="4" id="KW-0804">Transcription</keyword>
<keyword evidence="2" id="KW-0805">Transcription regulation</keyword>
<evidence type="ECO:0000256" key="2">
    <source>
        <dbReference type="ARBA" id="ARBA00023015"/>
    </source>
</evidence>
<reference evidence="7" key="1">
    <citation type="journal article" date="2019" name="Int. J. Syst. Evol. Microbiol.">
        <title>The Global Catalogue of Microorganisms (GCM) 10K type strain sequencing project: providing services to taxonomists for standard genome sequencing and annotation.</title>
        <authorList>
            <consortium name="The Broad Institute Genomics Platform"/>
            <consortium name="The Broad Institute Genome Sequencing Center for Infectious Disease"/>
            <person name="Wu L."/>
            <person name="Ma J."/>
        </authorList>
    </citation>
    <scope>NUCLEOTIDE SEQUENCE [LARGE SCALE GENOMIC DNA]</scope>
    <source>
        <strain evidence="7">JCM 17555</strain>
    </source>
</reference>